<keyword evidence="3" id="KW-1185">Reference proteome</keyword>
<evidence type="ECO:0000256" key="1">
    <source>
        <dbReference type="SAM" id="Phobius"/>
    </source>
</evidence>
<dbReference type="Proteomes" id="UP000659388">
    <property type="component" value="Unassembled WGS sequence"/>
</dbReference>
<organism evidence="2 3">
    <name type="scientific">Fulvivirga sediminis</name>
    <dbReference type="NCBI Taxonomy" id="2803949"/>
    <lineage>
        <taxon>Bacteria</taxon>
        <taxon>Pseudomonadati</taxon>
        <taxon>Bacteroidota</taxon>
        <taxon>Cytophagia</taxon>
        <taxon>Cytophagales</taxon>
        <taxon>Fulvivirgaceae</taxon>
        <taxon>Fulvivirga</taxon>
    </lineage>
</organism>
<sequence length="129" mass="14561">MPVEAKVLGLMVVGFITGLAIDTFYDSLGIHAAASVFIMFVRNYWLNMLTPQGGYDSGTVPTISSNGLRWFTSYVLPLIFLHHCVLFLLESWGFGLLGFTLSKAFFSTCFTYIVMLITQYLFYTKKRSL</sequence>
<name>A0A937F8A5_9BACT</name>
<feature type="transmembrane region" description="Helical" evidence="1">
    <location>
        <begin position="31"/>
        <end position="50"/>
    </location>
</feature>
<protein>
    <submittedName>
        <fullName evidence="2">Rod shape-determining protein MreD</fullName>
    </submittedName>
</protein>
<reference evidence="2" key="1">
    <citation type="submission" date="2021-01" db="EMBL/GenBank/DDBJ databases">
        <title>Fulvivirga kasyanovii gen. nov., sp nov., a novel member of the phylum Bacteroidetes isolated from seawater in a mussel farm.</title>
        <authorList>
            <person name="Zhao L.-H."/>
            <person name="Wang Z.-J."/>
        </authorList>
    </citation>
    <scope>NUCLEOTIDE SEQUENCE</scope>
    <source>
        <strain evidence="2">2943</strain>
    </source>
</reference>
<keyword evidence="1" id="KW-0472">Membrane</keyword>
<feature type="transmembrane region" description="Helical" evidence="1">
    <location>
        <begin position="71"/>
        <end position="92"/>
    </location>
</feature>
<keyword evidence="1" id="KW-0812">Transmembrane</keyword>
<comment type="caution">
    <text evidence="2">The sequence shown here is derived from an EMBL/GenBank/DDBJ whole genome shotgun (WGS) entry which is preliminary data.</text>
</comment>
<gene>
    <name evidence="2" type="ORF">JL102_11990</name>
</gene>
<proteinExistence type="predicted"/>
<accession>A0A937F8A5</accession>
<dbReference type="EMBL" id="JAESIY010000006">
    <property type="protein sequence ID" value="MBL3656857.1"/>
    <property type="molecule type" value="Genomic_DNA"/>
</dbReference>
<feature type="transmembrane region" description="Helical" evidence="1">
    <location>
        <begin position="7"/>
        <end position="25"/>
    </location>
</feature>
<feature type="transmembrane region" description="Helical" evidence="1">
    <location>
        <begin position="104"/>
        <end position="123"/>
    </location>
</feature>
<evidence type="ECO:0000313" key="3">
    <source>
        <dbReference type="Proteomes" id="UP000659388"/>
    </source>
</evidence>
<dbReference type="AlphaFoldDB" id="A0A937F8A5"/>
<keyword evidence="1" id="KW-1133">Transmembrane helix</keyword>
<evidence type="ECO:0000313" key="2">
    <source>
        <dbReference type="EMBL" id="MBL3656857.1"/>
    </source>
</evidence>